<dbReference type="EMBL" id="QGMK01001774">
    <property type="protein sequence ID" value="TVY64281.1"/>
    <property type="molecule type" value="Genomic_DNA"/>
</dbReference>
<feature type="compositionally biased region" description="Polar residues" evidence="2">
    <location>
        <begin position="629"/>
        <end position="648"/>
    </location>
</feature>
<keyword evidence="1" id="KW-0175">Coiled coil</keyword>
<feature type="compositionally biased region" description="Polar residues" evidence="2">
    <location>
        <begin position="285"/>
        <end position="295"/>
    </location>
</feature>
<feature type="region of interest" description="Disordered" evidence="2">
    <location>
        <begin position="29"/>
        <end position="118"/>
    </location>
</feature>
<comment type="caution">
    <text evidence="4">The sequence shown here is derived from an EMBL/GenBank/DDBJ whole genome shotgun (WGS) entry which is preliminary data.</text>
</comment>
<dbReference type="GO" id="GO:0051286">
    <property type="term" value="C:cell tip"/>
    <property type="evidence" value="ECO:0007669"/>
    <property type="project" value="TreeGrafter"/>
</dbReference>
<evidence type="ECO:0000259" key="3">
    <source>
        <dbReference type="Pfam" id="PF06428"/>
    </source>
</evidence>
<reference evidence="4 5" key="1">
    <citation type="submission" date="2018-05" db="EMBL/GenBank/DDBJ databases">
        <title>Genome sequencing and assembly of the regulated plant pathogen Lachnellula willkommii and related sister species for the development of diagnostic species identification markers.</title>
        <authorList>
            <person name="Giroux E."/>
            <person name="Bilodeau G."/>
        </authorList>
    </citation>
    <scope>NUCLEOTIDE SEQUENCE [LARGE SCALE GENOMIC DNA]</scope>
    <source>
        <strain evidence="4 5">CBS 268.59</strain>
    </source>
</reference>
<feature type="compositionally biased region" description="Low complexity" evidence="2">
    <location>
        <begin position="387"/>
        <end position="419"/>
    </location>
</feature>
<dbReference type="AlphaFoldDB" id="A0A8T9BY92"/>
<dbReference type="GO" id="GO:0006887">
    <property type="term" value="P:exocytosis"/>
    <property type="evidence" value="ECO:0007669"/>
    <property type="project" value="TreeGrafter"/>
</dbReference>
<evidence type="ECO:0000256" key="2">
    <source>
        <dbReference type="SAM" id="MobiDB-lite"/>
    </source>
</evidence>
<dbReference type="Proteomes" id="UP000469558">
    <property type="component" value="Unassembled WGS sequence"/>
</dbReference>
<evidence type="ECO:0000313" key="5">
    <source>
        <dbReference type="Proteomes" id="UP000469558"/>
    </source>
</evidence>
<feature type="region of interest" description="Disordered" evidence="2">
    <location>
        <begin position="629"/>
        <end position="733"/>
    </location>
</feature>
<protein>
    <submittedName>
        <fullName evidence="4">Rab guanine nucleotide exchange factor sec2</fullName>
    </submittedName>
</protein>
<sequence>MSTDSFLDFSLIQVTGWTQYNHPTAQRSFPHLRSHSSSNNVVKSGAKAPRPVSKSISTGALQTMAAVSRSPGIPSSRILSPFCDDDGNISTLPDPRSRTMSPANENGPPSPSQHPDLNSEVATLSNKLINAINHQTNLDDTLSATRHELETSRERVKKLELENQEHVELVQRGLLIRKGIADAEKNKLLATVTEERRQRMEAEKEKKRIEQELESLTTALFEEANKMVITAREEAQKEHDVIQRRNDQLKAQLKDTEGLLKSHQEQLAELKQVMEQMTEEHDEQQTNPTAPSTPGLSKFDSKDDMYHDADTVQSSMPEAVSPSYPTSFTHLLQPVLRTDLSAYEDFTSLLQMSKNIAGSRASSGSYGATIGLGLGLGAYSGSITQQTNGSTSSLSTAATLGSSPATPTTPASTISTGSANGPNSLTPLKETKFYKRALAEDIEPTLRLDTAPGLSWLARRTVLNAVCEGSLVVEPMPVSTKPFVFACSLCGETRKDAAHIRSHRFRTSENDNAQKYPLCRYCHGRVRSTCDLLGFLRILKDGHWRANDEESEKAAWEESVRLREQMFWCRMGGGVIPTHPLHHTEHLHSPRVSGDSRTVQEKELNDEVERTGEIQPRDVTPVIEQRPISSVTTATQHASRLSTQNENSEGVWETALEDAAAPIPSIEPPSIEAEPESVEEKADIADAEVPAEKTDTVRDSIQSTASLEVASEDNKEGAQRLSITIPGSFEGDA</sequence>
<dbReference type="Pfam" id="PF06428">
    <property type="entry name" value="Sec2p"/>
    <property type="match status" value="1"/>
</dbReference>
<dbReference type="InterPro" id="IPR009449">
    <property type="entry name" value="Sec2_N"/>
</dbReference>
<feature type="domain" description="GDP/GTP exchange factor Sec2 N-terminal" evidence="3">
    <location>
        <begin position="135"/>
        <end position="278"/>
    </location>
</feature>
<dbReference type="OrthoDB" id="1748564at2759"/>
<organism evidence="4 5">
    <name type="scientific">Lachnellula suecica</name>
    <dbReference type="NCBI Taxonomy" id="602035"/>
    <lineage>
        <taxon>Eukaryota</taxon>
        <taxon>Fungi</taxon>
        <taxon>Dikarya</taxon>
        <taxon>Ascomycota</taxon>
        <taxon>Pezizomycotina</taxon>
        <taxon>Leotiomycetes</taxon>
        <taxon>Helotiales</taxon>
        <taxon>Lachnaceae</taxon>
        <taxon>Lachnellula</taxon>
    </lineage>
</organism>
<evidence type="ECO:0000256" key="1">
    <source>
        <dbReference type="ARBA" id="ARBA00023054"/>
    </source>
</evidence>
<feature type="region of interest" description="Disordered" evidence="2">
    <location>
        <begin position="276"/>
        <end position="303"/>
    </location>
</feature>
<dbReference type="PANTHER" id="PTHR14430:SF0">
    <property type="entry name" value="SEC2P DOMAIN-CONTAINING PROTEIN"/>
    <property type="match status" value="1"/>
</dbReference>
<dbReference type="GO" id="GO:0070319">
    <property type="term" value="C:Golgi to plasma membrane transport vesicle"/>
    <property type="evidence" value="ECO:0007669"/>
    <property type="project" value="TreeGrafter"/>
</dbReference>
<feature type="compositionally biased region" description="Low complexity" evidence="2">
    <location>
        <begin position="659"/>
        <end position="672"/>
    </location>
</feature>
<evidence type="ECO:0000313" key="4">
    <source>
        <dbReference type="EMBL" id="TVY64281.1"/>
    </source>
</evidence>
<dbReference type="Pfam" id="PF25555">
    <property type="entry name" value="RAB3A-like_C"/>
    <property type="match status" value="1"/>
</dbReference>
<dbReference type="InterPro" id="IPR040351">
    <property type="entry name" value="RAB3IL/RAB3IP/Sec2"/>
</dbReference>
<dbReference type="CDD" id="cd21044">
    <property type="entry name" value="Rab11BD_RAB3IP_like"/>
    <property type="match status" value="1"/>
</dbReference>
<gene>
    <name evidence="4" type="primary">sec2</name>
    <name evidence="4" type="ORF">LSUE1_G008554</name>
</gene>
<proteinExistence type="predicted"/>
<dbReference type="PANTHER" id="PTHR14430">
    <property type="entry name" value="RABIN3-RELATED"/>
    <property type="match status" value="1"/>
</dbReference>
<keyword evidence="5" id="KW-1185">Reference proteome</keyword>
<dbReference type="Gene3D" id="6.10.140.910">
    <property type="match status" value="1"/>
</dbReference>
<name>A0A8T9BY92_9HELO</name>
<feature type="region of interest" description="Disordered" evidence="2">
    <location>
        <begin position="385"/>
        <end position="426"/>
    </location>
</feature>
<dbReference type="CDD" id="cd06503">
    <property type="entry name" value="ATP-synt_Fo_b"/>
    <property type="match status" value="1"/>
</dbReference>
<dbReference type="SUPFAM" id="SSF144284">
    <property type="entry name" value="Sec2 N-terminal region"/>
    <property type="match status" value="1"/>
</dbReference>
<accession>A0A8T9BY92</accession>
<dbReference type="GO" id="GO:0005085">
    <property type="term" value="F:guanyl-nucleotide exchange factor activity"/>
    <property type="evidence" value="ECO:0007669"/>
    <property type="project" value="InterPro"/>
</dbReference>
<feature type="compositionally biased region" description="Basic and acidic residues" evidence="2">
    <location>
        <begin position="678"/>
        <end position="698"/>
    </location>
</feature>